<dbReference type="Proteomes" id="UP000183832">
    <property type="component" value="Unassembled WGS sequence"/>
</dbReference>
<evidence type="ECO:0000313" key="2">
    <source>
        <dbReference type="Proteomes" id="UP000183832"/>
    </source>
</evidence>
<accession>A0A1J1IMX2</accession>
<keyword evidence="2" id="KW-1185">Reference proteome</keyword>
<dbReference type="EMBL" id="CVRI01000055">
    <property type="protein sequence ID" value="CRL01579.1"/>
    <property type="molecule type" value="Genomic_DNA"/>
</dbReference>
<protein>
    <submittedName>
        <fullName evidence="1">CLUMA_CG014802, isoform A</fullName>
    </submittedName>
</protein>
<reference evidence="1 2" key="1">
    <citation type="submission" date="2015-04" db="EMBL/GenBank/DDBJ databases">
        <authorList>
            <person name="Syromyatnikov M.Y."/>
            <person name="Popov V.N."/>
        </authorList>
    </citation>
    <scope>NUCLEOTIDE SEQUENCE [LARGE SCALE GENOMIC DNA]</scope>
</reference>
<dbReference type="AlphaFoldDB" id="A0A1J1IMX2"/>
<evidence type="ECO:0000313" key="1">
    <source>
        <dbReference type="EMBL" id="CRL01579.1"/>
    </source>
</evidence>
<sequence length="70" mass="8099">MFLIAYCGRLLVVVVYHGRVKLIIPKFFSHQSNGEIIENIEDSPTQFILKYKFLHNGRPVSDRSHQAITL</sequence>
<gene>
    <name evidence="1" type="ORF">CLUMA_CG014802</name>
</gene>
<name>A0A1J1IMX2_9DIPT</name>
<proteinExistence type="predicted"/>
<organism evidence="1 2">
    <name type="scientific">Clunio marinus</name>
    <dbReference type="NCBI Taxonomy" id="568069"/>
    <lineage>
        <taxon>Eukaryota</taxon>
        <taxon>Metazoa</taxon>
        <taxon>Ecdysozoa</taxon>
        <taxon>Arthropoda</taxon>
        <taxon>Hexapoda</taxon>
        <taxon>Insecta</taxon>
        <taxon>Pterygota</taxon>
        <taxon>Neoptera</taxon>
        <taxon>Endopterygota</taxon>
        <taxon>Diptera</taxon>
        <taxon>Nematocera</taxon>
        <taxon>Chironomoidea</taxon>
        <taxon>Chironomidae</taxon>
        <taxon>Clunio</taxon>
    </lineage>
</organism>